<dbReference type="PANTHER" id="PTHR31859">
    <property type="entry name" value="TETRATRICOPEPTIDE REPEAT PROTEIN 39 FAMILY MEMBER"/>
    <property type="match status" value="1"/>
</dbReference>
<name>A0A367IM12_RHIST</name>
<dbReference type="OrthoDB" id="43460at2759"/>
<dbReference type="PANTHER" id="PTHR31859:SF1">
    <property type="entry name" value="TETRATRICOPEPTIDE REPEAT PROTEIN 39C"/>
    <property type="match status" value="1"/>
</dbReference>
<dbReference type="AlphaFoldDB" id="A0A367IM12"/>
<proteinExistence type="predicted"/>
<comment type="caution">
    <text evidence="1">The sequence shown here is derived from an EMBL/GenBank/DDBJ whole genome shotgun (WGS) entry which is preliminary data.</text>
</comment>
<evidence type="ECO:0000313" key="1">
    <source>
        <dbReference type="EMBL" id="RCH78666.1"/>
    </source>
</evidence>
<keyword evidence="2" id="KW-1185">Reference proteome</keyword>
<organism evidence="1 2">
    <name type="scientific">Rhizopus stolonifer</name>
    <name type="common">Rhizopus nigricans</name>
    <dbReference type="NCBI Taxonomy" id="4846"/>
    <lineage>
        <taxon>Eukaryota</taxon>
        <taxon>Fungi</taxon>
        <taxon>Fungi incertae sedis</taxon>
        <taxon>Mucoromycota</taxon>
        <taxon>Mucoromycotina</taxon>
        <taxon>Mucoromycetes</taxon>
        <taxon>Mucorales</taxon>
        <taxon>Mucorineae</taxon>
        <taxon>Rhizopodaceae</taxon>
        <taxon>Rhizopus</taxon>
    </lineage>
</organism>
<dbReference type="EMBL" id="PJQM01007076">
    <property type="protein sequence ID" value="RCH78666.1"/>
    <property type="molecule type" value="Genomic_DNA"/>
</dbReference>
<feature type="non-terminal residue" evidence="1">
    <location>
        <position position="311"/>
    </location>
</feature>
<reference evidence="1 2" key="1">
    <citation type="journal article" date="2018" name="G3 (Bethesda)">
        <title>Phylogenetic and Phylogenomic Definition of Rhizopus Species.</title>
        <authorList>
            <person name="Gryganskyi A.P."/>
            <person name="Golan J."/>
            <person name="Dolatabadi S."/>
            <person name="Mondo S."/>
            <person name="Robb S."/>
            <person name="Idnurm A."/>
            <person name="Muszewska A."/>
            <person name="Steczkiewicz K."/>
            <person name="Masonjones S."/>
            <person name="Liao H.L."/>
            <person name="Gajdeczka M.T."/>
            <person name="Anike F."/>
            <person name="Vuek A."/>
            <person name="Anishchenko I.M."/>
            <person name="Voigt K."/>
            <person name="de Hoog G.S."/>
            <person name="Smith M.E."/>
            <person name="Heitman J."/>
            <person name="Vilgalys R."/>
            <person name="Stajich J.E."/>
        </authorList>
    </citation>
    <scope>NUCLEOTIDE SEQUENCE [LARGE SCALE GENOMIC DNA]</scope>
    <source>
        <strain evidence="1 2">LSU 92-RS-03</strain>
    </source>
</reference>
<protein>
    <submittedName>
        <fullName evidence="1">Uncharacterized protein</fullName>
    </submittedName>
</protein>
<evidence type="ECO:0000313" key="2">
    <source>
        <dbReference type="Proteomes" id="UP000253551"/>
    </source>
</evidence>
<gene>
    <name evidence="1" type="ORF">CU098_004698</name>
</gene>
<dbReference type="Proteomes" id="UP000253551">
    <property type="component" value="Unassembled WGS sequence"/>
</dbReference>
<dbReference type="InterPro" id="IPR019412">
    <property type="entry name" value="IML2/TPR_39"/>
</dbReference>
<accession>A0A367IM12</accession>
<dbReference type="Pfam" id="PF10300">
    <property type="entry name" value="Iml2-TPR_39"/>
    <property type="match status" value="1"/>
</dbReference>
<sequence length="311" mass="35363">MEVAILQVNESSSARTSIDRDDDISEPRSLDIALENNHMPESLTFKKPERIIDYELDHHIISSSRCVKEYVSDSNANMISLDHIDIKAIKANTLTPREQEKTGRNKGKEKGSLLLVDQSIQEAIHCLFNNQFMKAKKIFEQQASQDPLHAQGLGSMMFLKAVMAHNRKVTEDAIKILTTVYQIATAQIDRATQHHIGDTVLHYFSACRQYMRLSKALPTHIKPIKQKNLETHKVEPISNGVLRAHVVKAEACLQMAVLYLLQETISGYIKCGLNLRRAYVSYSIVWQEYKRTGQLHNEYIDKDTISGIQFG</sequence>